<dbReference type="Proteomes" id="UP000735302">
    <property type="component" value="Unassembled WGS sequence"/>
</dbReference>
<evidence type="ECO:0000313" key="2">
    <source>
        <dbReference type="EMBL" id="GFO41443.1"/>
    </source>
</evidence>
<comment type="caution">
    <text evidence="2">The sequence shown here is derived from an EMBL/GenBank/DDBJ whole genome shotgun (WGS) entry which is preliminary data.</text>
</comment>
<evidence type="ECO:0000256" key="1">
    <source>
        <dbReference type="SAM" id="MobiDB-lite"/>
    </source>
</evidence>
<evidence type="ECO:0000313" key="3">
    <source>
        <dbReference type="Proteomes" id="UP000735302"/>
    </source>
</evidence>
<feature type="region of interest" description="Disordered" evidence="1">
    <location>
        <begin position="164"/>
        <end position="187"/>
    </location>
</feature>
<organism evidence="2 3">
    <name type="scientific">Plakobranchus ocellatus</name>
    <dbReference type="NCBI Taxonomy" id="259542"/>
    <lineage>
        <taxon>Eukaryota</taxon>
        <taxon>Metazoa</taxon>
        <taxon>Spiralia</taxon>
        <taxon>Lophotrochozoa</taxon>
        <taxon>Mollusca</taxon>
        <taxon>Gastropoda</taxon>
        <taxon>Heterobranchia</taxon>
        <taxon>Euthyneura</taxon>
        <taxon>Panpulmonata</taxon>
        <taxon>Sacoglossa</taxon>
        <taxon>Placobranchoidea</taxon>
        <taxon>Plakobranchidae</taxon>
        <taxon>Plakobranchus</taxon>
    </lineage>
</organism>
<reference evidence="2 3" key="1">
    <citation type="journal article" date="2021" name="Elife">
        <title>Chloroplast acquisition without the gene transfer in kleptoplastic sea slugs, Plakobranchus ocellatus.</title>
        <authorList>
            <person name="Maeda T."/>
            <person name="Takahashi S."/>
            <person name="Yoshida T."/>
            <person name="Shimamura S."/>
            <person name="Takaki Y."/>
            <person name="Nagai Y."/>
            <person name="Toyoda A."/>
            <person name="Suzuki Y."/>
            <person name="Arimoto A."/>
            <person name="Ishii H."/>
            <person name="Satoh N."/>
            <person name="Nishiyama T."/>
            <person name="Hasebe M."/>
            <person name="Maruyama T."/>
            <person name="Minagawa J."/>
            <person name="Obokata J."/>
            <person name="Shigenobu S."/>
        </authorList>
    </citation>
    <scope>NUCLEOTIDE SEQUENCE [LARGE SCALE GENOMIC DNA]</scope>
</reference>
<protein>
    <submittedName>
        <fullName evidence="2">Uncharacterized protein</fullName>
    </submittedName>
</protein>
<sequence>MRTVTFVCTVRGRPLPTVFFRGGDSDAFWCLRRKADKVMITGKDEVTAEKVITVDIELLVKSINMIEAGNASASVCIVHERLGISDKMVSTSSLNSATTILMWIQFDLVAGDLAWKIIYKISLFFRDWAFDSLVLFSRSMRLHRFKQIKKGLNRGAAQKTTVTVSDYNNNNNNNNNNNQQQQQQQNEDIFSPRVSRRYELPTRKLELGCVCNHNPELQLSSPATPLKSS</sequence>
<feature type="compositionally biased region" description="Low complexity" evidence="1">
    <location>
        <begin position="168"/>
        <end position="186"/>
    </location>
</feature>
<dbReference type="EMBL" id="BLXT01007690">
    <property type="protein sequence ID" value="GFO41443.1"/>
    <property type="molecule type" value="Genomic_DNA"/>
</dbReference>
<name>A0AAV4DB05_9GAST</name>
<accession>A0AAV4DB05</accession>
<gene>
    <name evidence="2" type="ORF">PoB_006794800</name>
</gene>
<dbReference type="AlphaFoldDB" id="A0AAV4DB05"/>
<proteinExistence type="predicted"/>
<keyword evidence="3" id="KW-1185">Reference proteome</keyword>